<feature type="transmembrane region" description="Helical" evidence="1">
    <location>
        <begin position="96"/>
        <end position="116"/>
    </location>
</feature>
<reference evidence="2 3" key="1">
    <citation type="journal article" date="2011" name="J. Bacteriol.">
        <title>Complete genome sequence of the cellulose-degrading bacterium Cellulosilyticum lentocellum.</title>
        <authorList>
            <consortium name="US DOE Joint Genome Institute"/>
            <person name="Miller D.A."/>
            <person name="Suen G."/>
            <person name="Bruce D."/>
            <person name="Copeland A."/>
            <person name="Cheng J.F."/>
            <person name="Detter C."/>
            <person name="Goodwin L.A."/>
            <person name="Han C.S."/>
            <person name="Hauser L.J."/>
            <person name="Land M.L."/>
            <person name="Lapidus A."/>
            <person name="Lucas S."/>
            <person name="Meincke L."/>
            <person name="Pitluck S."/>
            <person name="Tapia R."/>
            <person name="Teshima H."/>
            <person name="Woyke T."/>
            <person name="Fox B.G."/>
            <person name="Angert E.R."/>
            <person name="Currie C.R."/>
        </authorList>
    </citation>
    <scope>NUCLEOTIDE SEQUENCE [LARGE SCALE GENOMIC DNA]</scope>
    <source>
        <strain evidence="3">ATCC 49066 / DSM 5427 / NCIMB 11756 / RHM5</strain>
    </source>
</reference>
<dbReference type="EMBL" id="CP002582">
    <property type="protein sequence ID" value="ADZ82312.1"/>
    <property type="molecule type" value="Genomic_DNA"/>
</dbReference>
<dbReference type="KEGG" id="cle:Clole_0576"/>
<keyword evidence="1" id="KW-1133">Transmembrane helix</keyword>
<evidence type="ECO:0000313" key="3">
    <source>
        <dbReference type="Proteomes" id="UP000008467"/>
    </source>
</evidence>
<keyword evidence="3" id="KW-1185">Reference proteome</keyword>
<dbReference type="Proteomes" id="UP000008467">
    <property type="component" value="Chromosome"/>
</dbReference>
<dbReference type="AlphaFoldDB" id="F2JMA1"/>
<feature type="transmembrane region" description="Helical" evidence="1">
    <location>
        <begin position="325"/>
        <end position="354"/>
    </location>
</feature>
<dbReference type="RefSeq" id="WP_013655613.1">
    <property type="nucleotide sequence ID" value="NC_015275.1"/>
</dbReference>
<evidence type="ECO:0000313" key="2">
    <source>
        <dbReference type="EMBL" id="ADZ82312.1"/>
    </source>
</evidence>
<feature type="transmembrane region" description="Helical" evidence="1">
    <location>
        <begin position="219"/>
        <end position="239"/>
    </location>
</feature>
<feature type="transmembrane region" description="Helical" evidence="1">
    <location>
        <begin position="260"/>
        <end position="278"/>
    </location>
</feature>
<protein>
    <submittedName>
        <fullName evidence="2">Uncharacterized protein</fullName>
    </submittedName>
</protein>
<evidence type="ECO:0000256" key="1">
    <source>
        <dbReference type="SAM" id="Phobius"/>
    </source>
</evidence>
<proteinExistence type="predicted"/>
<keyword evidence="1" id="KW-0812">Transmembrane</keyword>
<name>F2JMA1_CELLD</name>
<feature type="transmembrane region" description="Helical" evidence="1">
    <location>
        <begin position="401"/>
        <end position="423"/>
    </location>
</feature>
<accession>F2JMA1</accession>
<gene>
    <name evidence="2" type="ordered locus">Clole_0576</name>
</gene>
<dbReference type="HOGENOM" id="CLU_563482_0_0_9"/>
<keyword evidence="1" id="KW-0472">Membrane</keyword>
<feature type="transmembrane region" description="Helical" evidence="1">
    <location>
        <begin position="161"/>
        <end position="183"/>
    </location>
</feature>
<feature type="transmembrane region" description="Helical" evidence="1">
    <location>
        <begin position="128"/>
        <end position="149"/>
    </location>
</feature>
<organism evidence="2 3">
    <name type="scientific">Cellulosilyticum lentocellum (strain ATCC 49066 / DSM 5427 / NCIMB 11756 / RHM5)</name>
    <name type="common">Clostridium lentocellum</name>
    <dbReference type="NCBI Taxonomy" id="642492"/>
    <lineage>
        <taxon>Bacteria</taxon>
        <taxon>Bacillati</taxon>
        <taxon>Bacillota</taxon>
        <taxon>Clostridia</taxon>
        <taxon>Lachnospirales</taxon>
        <taxon>Cellulosilyticaceae</taxon>
        <taxon>Cellulosilyticum</taxon>
    </lineage>
</organism>
<feature type="transmembrane region" description="Helical" evidence="1">
    <location>
        <begin position="298"/>
        <end position="318"/>
    </location>
</feature>
<feature type="transmembrane region" description="Helical" evidence="1">
    <location>
        <begin position="448"/>
        <end position="468"/>
    </location>
</feature>
<feature type="transmembrane region" description="Helical" evidence="1">
    <location>
        <begin position="65"/>
        <end position="84"/>
    </location>
</feature>
<sequence length="484" mass="53925">MEQEILSGPVKTRKSVWGILAVVILGIYALITIGLVVVGCVVKPIPGLNYSFEYAKDNLLDVLKINSEISIILFIILGVIGTVFKIIKNNSIRNGLIGFWGFLFVLPMSVLSLWLQKLVPSDIGLSRNFRWVILGIAAFKVGLLILILLKYIERKRDVNFKIVWTSAIFLALINFMTMSQFSFGMDQNYSFGYAMLEQWGLFFTEQYIWLHGNLGISRFINISIVVLFVVLSVPLYMIGRGLFIPKSEEKNEEYVSRGSLAVLVGNGLGLLMIVTPILKSGMSIESIGLKSLGAGFFISLLVGIIATILNVGIGSIIVQMKHSRIGLIGIGLLVLISSSVTTSPINSVFISSWLLFGKGIVSTVFAISINMVTLFAITWILRERKSKEGILNKNFIMRLSIAIFIVQFLAGMTNFGIGFVFYASNFESMLPLNSIFFQPDMTSEARNFIFVVISTLVFLGINISRLLLKEEDYGEWTWLSILHK</sequence>
<feature type="transmembrane region" description="Helical" evidence="1">
    <location>
        <begin position="360"/>
        <end position="381"/>
    </location>
</feature>
<feature type="transmembrane region" description="Helical" evidence="1">
    <location>
        <begin position="16"/>
        <end position="45"/>
    </location>
</feature>